<feature type="domain" description="Antirepressor protein C-terminal" evidence="1">
    <location>
        <begin position="129"/>
        <end position="230"/>
    </location>
</feature>
<dbReference type="Pfam" id="PF03374">
    <property type="entry name" value="ANT"/>
    <property type="match status" value="1"/>
</dbReference>
<sequence>MEQLLNISTQNASTLTMSSREIAGLINKNHSDLCRSIERLIAKGVIWGYQPTAYTHPQNGQTYREYQLNKRDSLIVVAQNCPEFTAAVVDRWQELEEQRKPSAFLPDFTNPAESALAWAEEYEKRQIAEQQAALMKPKADFVDNYVSAGGSKSLRETAKILKMPERDLIMKLISDKCLYRTSGNGNLLPYQSRHSQDLFTVKTGVTDNGHNYTQTRVTAKGIQWIANRYASELMS</sequence>
<dbReference type="InterPro" id="IPR005039">
    <property type="entry name" value="Ant_C"/>
</dbReference>
<dbReference type="RefSeq" id="WP_012771336.1">
    <property type="nucleotide sequence ID" value="NC_012913.1"/>
</dbReference>
<evidence type="ECO:0000259" key="1">
    <source>
        <dbReference type="Pfam" id="PF03374"/>
    </source>
</evidence>
<protein>
    <submittedName>
        <fullName evidence="2">Putative phage antirepressor ANT</fullName>
    </submittedName>
</protein>
<evidence type="ECO:0000313" key="2">
    <source>
        <dbReference type="EMBL" id="ABW02842.1"/>
    </source>
</evidence>
<dbReference type="EMBL" id="EF605277">
    <property type="protein sequence ID" value="ABW02842.1"/>
    <property type="molecule type" value="Genomic_DNA"/>
</dbReference>
<name>C6AM34_AGGAN</name>
<proteinExistence type="predicted"/>
<accession>C6AM34</accession>
<organism evidence="2">
    <name type="scientific">Aggregatibacter aphrophilus (strain NJ8700)</name>
    <name type="common">Haemophilus aphrophilus</name>
    <dbReference type="NCBI Taxonomy" id="634176"/>
    <lineage>
        <taxon>Bacteria</taxon>
        <taxon>Pseudomonadati</taxon>
        <taxon>Pseudomonadota</taxon>
        <taxon>Gammaproteobacteria</taxon>
        <taxon>Pasteurellales</taxon>
        <taxon>Pasteurellaceae</taxon>
        <taxon>Aggregatibacter</taxon>
    </lineage>
</organism>
<gene>
    <name evidence="2" type="primary">ant</name>
    <name evidence="2" type="ORF">Hap62p22</name>
</gene>
<dbReference type="KEGG" id="aap:NT05HA_0481"/>
<dbReference type="GO" id="GO:0003677">
    <property type="term" value="F:DNA binding"/>
    <property type="evidence" value="ECO:0007669"/>
    <property type="project" value="InterPro"/>
</dbReference>
<dbReference type="Pfam" id="PF09669">
    <property type="entry name" value="Phage_pRha"/>
    <property type="match status" value="1"/>
</dbReference>
<reference evidence="2" key="1">
    <citation type="submission" date="2007-05" db="EMBL/GenBank/DDBJ databases">
        <title>Hap62 prophage of Haemophilus aphrophilus NJ8700: Ecological fitness and prophages in a commensal species of the oral cavity.</title>
        <authorList>
            <person name="Di Bonaventura M."/>
            <person name="DeSalle R."/>
        </authorList>
    </citation>
    <scope>NUCLEOTIDE SEQUENCE</scope>
    <source>
        <strain evidence="2">NJ8700</strain>
    </source>
</reference>
<dbReference type="PATRIC" id="fig|634176.19.peg.458"/>
<dbReference type="InterPro" id="IPR014054">
    <property type="entry name" value="Phage_regulatory_Rha"/>
</dbReference>
<dbReference type="AlphaFoldDB" id="C6AM34"/>